<keyword evidence="1" id="KW-0472">Membrane</keyword>
<feature type="transmembrane region" description="Helical" evidence="1">
    <location>
        <begin position="38"/>
        <end position="59"/>
    </location>
</feature>
<evidence type="ECO:0000313" key="3">
    <source>
        <dbReference type="Proteomes" id="UP000582016"/>
    </source>
</evidence>
<keyword evidence="1" id="KW-0812">Transmembrane</keyword>
<evidence type="ECO:0000313" key="2">
    <source>
        <dbReference type="EMBL" id="KAF5567608.1"/>
    </source>
</evidence>
<sequence>MNYQSEKKALAEVDMLLDNQTEPVGTHNRRFRSATMKALAGASLLVIFLAAVSFGHLLATRSVNAAPECAAVDDPIPLSTSADDTTLHANWRVTIFDDQSCRSGHMWNRAHYDVLNCIPVPPSLRGLKYQRLDWHPASDNELFKLCTYSATGCPQNRLIAATRRSVRCDTAGFHAKSMKVVKWDKSCN</sequence>
<dbReference type="EMBL" id="JAAOAQ010000096">
    <property type="protein sequence ID" value="KAF5567608.1"/>
    <property type="molecule type" value="Genomic_DNA"/>
</dbReference>
<comment type="caution">
    <text evidence="2">The sequence shown here is derived from an EMBL/GenBank/DDBJ whole genome shotgun (WGS) entry which is preliminary data.</text>
</comment>
<name>A0A8H5NK35_9HYPO</name>
<evidence type="ECO:0000256" key="1">
    <source>
        <dbReference type="SAM" id="Phobius"/>
    </source>
</evidence>
<proteinExistence type="predicted"/>
<organism evidence="2 3">
    <name type="scientific">Fusarium phyllophilum</name>
    <dbReference type="NCBI Taxonomy" id="47803"/>
    <lineage>
        <taxon>Eukaryota</taxon>
        <taxon>Fungi</taxon>
        <taxon>Dikarya</taxon>
        <taxon>Ascomycota</taxon>
        <taxon>Pezizomycotina</taxon>
        <taxon>Sordariomycetes</taxon>
        <taxon>Hypocreomycetidae</taxon>
        <taxon>Hypocreales</taxon>
        <taxon>Nectriaceae</taxon>
        <taxon>Fusarium</taxon>
        <taxon>Fusarium fujikuroi species complex</taxon>
    </lineage>
</organism>
<accession>A0A8H5NK35</accession>
<keyword evidence="3" id="KW-1185">Reference proteome</keyword>
<gene>
    <name evidence="2" type="ORF">FPHYL_3231</name>
</gene>
<dbReference type="AlphaFoldDB" id="A0A8H5NK35"/>
<dbReference type="Proteomes" id="UP000582016">
    <property type="component" value="Unassembled WGS sequence"/>
</dbReference>
<protein>
    <submittedName>
        <fullName evidence="2">Uncharacterized protein</fullName>
    </submittedName>
</protein>
<keyword evidence="1" id="KW-1133">Transmembrane helix</keyword>
<reference evidence="2 3" key="1">
    <citation type="submission" date="2020-05" db="EMBL/GenBank/DDBJ databases">
        <title>Identification and distribution of gene clusters putatively required for synthesis of sphingolipid metabolism inhibitors in phylogenetically diverse species of the filamentous fungus Fusarium.</title>
        <authorList>
            <person name="Kim H.-S."/>
            <person name="Busman M."/>
            <person name="Brown D.W."/>
            <person name="Divon H."/>
            <person name="Uhlig S."/>
            <person name="Proctor R.H."/>
        </authorList>
    </citation>
    <scope>NUCLEOTIDE SEQUENCE [LARGE SCALE GENOMIC DNA]</scope>
    <source>
        <strain evidence="2 3">NRRL 13617</strain>
    </source>
</reference>